<dbReference type="GO" id="GO:0006310">
    <property type="term" value="P:DNA recombination"/>
    <property type="evidence" value="ECO:0007669"/>
    <property type="project" value="UniProtKB-KW"/>
</dbReference>
<sequence length="379" mass="42915">MMPATKGHRNWGWLRKLPSGKYQASYLKDGTRYKAAGTFDTKLNAEGWLANEKNYLDRCRMTGETWKSPEQRRDEGKAAVLLVGDYGKQVIEERKTKETTRSLYNSLWTNHVQERLGVIPLRELNAEAIRAWYARLEGETTKRHAYSLLNMVCNVAVKDGLLVRNPCQIDGAMTTKRKREPEILTVDELNAVADAMPERFKLLVLLSAWCGLRWGEATELRRSDINANRDQITISRAVTHVGKCRIDTTKSGNVRYVSIPASLRRLVEDHLAEHVESQRDALLFKPFMGGCHVNDQVFAKTWYKPALKDAGREKVRIHDLRHFGATMMAHAGASPTEIALFLGHSTPTMSMRYTAATASRMTHLADRLSKMAETVQKAS</sequence>
<dbReference type="KEGG" id="mgor:H0P51_23615"/>
<dbReference type="PANTHER" id="PTHR30349:SF64">
    <property type="entry name" value="PROPHAGE INTEGRASE INTD-RELATED"/>
    <property type="match status" value="1"/>
</dbReference>
<reference evidence="8" key="3">
    <citation type="submission" date="2023-07" db="EMBL/GenBank/DDBJ databases">
        <title>Description of Mycobacterium gordonae subsp. intergordonae subsp.nov. and Mycobacterium gordonae subsp. gordonae subsp. nov.</title>
        <authorList>
            <person name="Huang H."/>
        </authorList>
    </citation>
    <scope>NUCLEOTIDE SEQUENCE [LARGE SCALE GENOMIC DNA]</scope>
    <source>
        <strain evidence="8">24</strain>
    </source>
</reference>
<keyword evidence="3" id="KW-0233">DNA recombination</keyword>
<dbReference type="InterPro" id="IPR002104">
    <property type="entry name" value="Integrase_catalytic"/>
</dbReference>
<dbReference type="Pfam" id="PF00589">
    <property type="entry name" value="Phage_integrase"/>
    <property type="match status" value="1"/>
</dbReference>
<dbReference type="Proteomes" id="UP000510682">
    <property type="component" value="Chromosome"/>
</dbReference>
<protein>
    <submittedName>
        <fullName evidence="7">Site-specific integrase</fullName>
    </submittedName>
</protein>
<dbReference type="SUPFAM" id="SSF56349">
    <property type="entry name" value="DNA breaking-rejoining enzymes"/>
    <property type="match status" value="1"/>
</dbReference>
<evidence type="ECO:0000259" key="6">
    <source>
        <dbReference type="PROSITE" id="PS51900"/>
    </source>
</evidence>
<dbReference type="Gene3D" id="1.10.443.10">
    <property type="entry name" value="Intergrase catalytic core"/>
    <property type="match status" value="1"/>
</dbReference>
<feature type="domain" description="Core-binding (CB)" evidence="6">
    <location>
        <begin position="81"/>
        <end position="157"/>
    </location>
</feature>
<dbReference type="AlphaFoldDB" id="A0A7D6DYG4"/>
<dbReference type="GO" id="GO:0015074">
    <property type="term" value="P:DNA integration"/>
    <property type="evidence" value="ECO:0007669"/>
    <property type="project" value="InterPro"/>
</dbReference>
<evidence type="ECO:0000313" key="7">
    <source>
        <dbReference type="EMBL" id="QLL06670.1"/>
    </source>
</evidence>
<keyword evidence="2 4" id="KW-0238">DNA-binding</keyword>
<evidence type="ECO:0000256" key="2">
    <source>
        <dbReference type="ARBA" id="ARBA00023125"/>
    </source>
</evidence>
<gene>
    <name evidence="7" type="ORF">H0P51_23615</name>
</gene>
<dbReference type="InterPro" id="IPR013762">
    <property type="entry name" value="Integrase-like_cat_sf"/>
</dbReference>
<evidence type="ECO:0000256" key="3">
    <source>
        <dbReference type="ARBA" id="ARBA00023172"/>
    </source>
</evidence>
<reference evidence="8" key="1">
    <citation type="submission" date="2020-07" db="EMBL/GenBank/DDBJ databases">
        <title>Description of Mycobacterium gordonae subsp. intergordonae subsp.nov. and Mycobacterium gordonae subsp. gordonae subsp. nov.</title>
        <authorList>
            <person name="Yu X."/>
        </authorList>
    </citation>
    <scope>NUCLEOTIDE SEQUENCE [LARGE SCALE GENOMIC DNA]</scope>
    <source>
        <strain evidence="8">24</strain>
    </source>
</reference>
<comment type="similarity">
    <text evidence="1">Belongs to the 'phage' integrase family.</text>
</comment>
<feature type="domain" description="Tyr recombinase" evidence="5">
    <location>
        <begin position="179"/>
        <end position="366"/>
    </location>
</feature>
<evidence type="ECO:0000259" key="5">
    <source>
        <dbReference type="PROSITE" id="PS51898"/>
    </source>
</evidence>
<evidence type="ECO:0000256" key="4">
    <source>
        <dbReference type="PROSITE-ProRule" id="PRU01248"/>
    </source>
</evidence>
<dbReference type="Gene3D" id="1.10.150.130">
    <property type="match status" value="1"/>
</dbReference>
<dbReference type="PROSITE" id="PS51898">
    <property type="entry name" value="TYR_RECOMBINASE"/>
    <property type="match status" value="1"/>
</dbReference>
<dbReference type="InterPro" id="IPR058717">
    <property type="entry name" value="Phage_L5_Integrase_N"/>
</dbReference>
<keyword evidence="8" id="KW-1185">Reference proteome</keyword>
<dbReference type="Pfam" id="PF26003">
    <property type="entry name" value="Integrase_N_phage"/>
    <property type="match status" value="1"/>
</dbReference>
<dbReference type="PANTHER" id="PTHR30349">
    <property type="entry name" value="PHAGE INTEGRASE-RELATED"/>
    <property type="match status" value="1"/>
</dbReference>
<dbReference type="CDD" id="cd01189">
    <property type="entry name" value="INT_ICEBs1_C_like"/>
    <property type="match status" value="1"/>
</dbReference>
<dbReference type="InterPro" id="IPR010998">
    <property type="entry name" value="Integrase_recombinase_N"/>
</dbReference>
<accession>A0A7D6DYG4</accession>
<dbReference type="InterPro" id="IPR050090">
    <property type="entry name" value="Tyrosine_recombinase_XerCD"/>
</dbReference>
<proteinExistence type="inferred from homology"/>
<evidence type="ECO:0000313" key="8">
    <source>
        <dbReference type="Proteomes" id="UP000510682"/>
    </source>
</evidence>
<dbReference type="InterPro" id="IPR011010">
    <property type="entry name" value="DNA_brk_join_enz"/>
</dbReference>
<evidence type="ECO:0000256" key="1">
    <source>
        <dbReference type="ARBA" id="ARBA00008857"/>
    </source>
</evidence>
<dbReference type="PROSITE" id="PS51900">
    <property type="entry name" value="CB"/>
    <property type="match status" value="1"/>
</dbReference>
<dbReference type="GO" id="GO:0003677">
    <property type="term" value="F:DNA binding"/>
    <property type="evidence" value="ECO:0007669"/>
    <property type="project" value="UniProtKB-UniRule"/>
</dbReference>
<organism evidence="7 8">
    <name type="scientific">Mycobacterium vicinigordonae</name>
    <dbReference type="NCBI Taxonomy" id="1719132"/>
    <lineage>
        <taxon>Bacteria</taxon>
        <taxon>Bacillati</taxon>
        <taxon>Actinomycetota</taxon>
        <taxon>Actinomycetes</taxon>
        <taxon>Mycobacteriales</taxon>
        <taxon>Mycobacteriaceae</taxon>
        <taxon>Mycobacterium</taxon>
    </lineage>
</organism>
<dbReference type="InterPro" id="IPR044068">
    <property type="entry name" value="CB"/>
</dbReference>
<dbReference type="EMBL" id="CP059165">
    <property type="protein sequence ID" value="QLL06670.1"/>
    <property type="molecule type" value="Genomic_DNA"/>
</dbReference>
<name>A0A7D6DYG4_9MYCO</name>
<reference evidence="7 8" key="2">
    <citation type="submission" date="2020-07" db="EMBL/GenBank/DDBJ databases">
        <authorList>
            <person name="Yu X."/>
        </authorList>
    </citation>
    <scope>NUCLEOTIDE SEQUENCE [LARGE SCALE GENOMIC DNA]</scope>
    <source>
        <strain evidence="8">24</strain>
    </source>
</reference>